<evidence type="ECO:0000256" key="2">
    <source>
        <dbReference type="ARBA" id="ARBA00008170"/>
    </source>
</evidence>
<feature type="transmembrane region" description="Helical" evidence="10">
    <location>
        <begin position="907"/>
        <end position="924"/>
    </location>
</feature>
<feature type="transmembrane region" description="Helical" evidence="10">
    <location>
        <begin position="599"/>
        <end position="621"/>
    </location>
</feature>
<dbReference type="Pfam" id="PF01699">
    <property type="entry name" value="Na_Ca_ex"/>
    <property type="match status" value="1"/>
</dbReference>
<accession>A0A507CAP6</accession>
<dbReference type="InterPro" id="IPR004713">
    <property type="entry name" value="CaH_exchang"/>
</dbReference>
<keyword evidence="8 10" id="KW-0472">Membrane</keyword>
<evidence type="ECO:0000256" key="9">
    <source>
        <dbReference type="SAM" id="MobiDB-lite"/>
    </source>
</evidence>
<keyword evidence="3" id="KW-0813">Transport</keyword>
<evidence type="ECO:0000256" key="4">
    <source>
        <dbReference type="ARBA" id="ARBA00022553"/>
    </source>
</evidence>
<feature type="region of interest" description="Disordered" evidence="9">
    <location>
        <begin position="274"/>
        <end position="304"/>
    </location>
</feature>
<dbReference type="PANTHER" id="PTHR31503">
    <property type="entry name" value="VACUOLAR CALCIUM ION TRANSPORTER"/>
    <property type="match status" value="1"/>
</dbReference>
<dbReference type="GO" id="GO:0015369">
    <property type="term" value="F:calcium:proton antiporter activity"/>
    <property type="evidence" value="ECO:0007669"/>
    <property type="project" value="TreeGrafter"/>
</dbReference>
<evidence type="ECO:0000256" key="7">
    <source>
        <dbReference type="ARBA" id="ARBA00023065"/>
    </source>
</evidence>
<dbReference type="FunFam" id="1.20.1420.30:FF:000014">
    <property type="entry name" value="Cation/H+ exchanger protein 2"/>
    <property type="match status" value="1"/>
</dbReference>
<comment type="subcellular location">
    <subcellularLocation>
        <location evidence="1">Endomembrane system</location>
        <topology evidence="1">Multi-pass membrane protein</topology>
    </subcellularLocation>
</comment>
<evidence type="ECO:0000256" key="1">
    <source>
        <dbReference type="ARBA" id="ARBA00004127"/>
    </source>
</evidence>
<feature type="region of interest" description="Disordered" evidence="9">
    <location>
        <begin position="419"/>
        <end position="444"/>
    </location>
</feature>
<dbReference type="RefSeq" id="XP_031026562.1">
    <property type="nucleotide sequence ID" value="XM_031167373.1"/>
</dbReference>
<name>A0A507CAP6_9FUNG</name>
<keyword evidence="7" id="KW-0406">Ion transport</keyword>
<dbReference type="GO" id="GO:0006874">
    <property type="term" value="P:intracellular calcium ion homeostasis"/>
    <property type="evidence" value="ECO:0007669"/>
    <property type="project" value="TreeGrafter"/>
</dbReference>
<comment type="similarity">
    <text evidence="2">Belongs to the Ca(2+):cation antiporter (CaCA) (TC 2.A.19) family.</text>
</comment>
<feature type="transmembrane region" description="Helical" evidence="10">
    <location>
        <begin position="975"/>
        <end position="996"/>
    </location>
</feature>
<feature type="compositionally biased region" description="Pro residues" evidence="9">
    <location>
        <begin position="849"/>
        <end position="861"/>
    </location>
</feature>
<organism evidence="12 13">
    <name type="scientific">Synchytrium microbalum</name>
    <dbReference type="NCBI Taxonomy" id="1806994"/>
    <lineage>
        <taxon>Eukaryota</taxon>
        <taxon>Fungi</taxon>
        <taxon>Fungi incertae sedis</taxon>
        <taxon>Chytridiomycota</taxon>
        <taxon>Chytridiomycota incertae sedis</taxon>
        <taxon>Chytridiomycetes</taxon>
        <taxon>Synchytriales</taxon>
        <taxon>Synchytriaceae</taxon>
        <taxon>Synchytrium</taxon>
    </lineage>
</organism>
<feature type="transmembrane region" description="Helical" evidence="10">
    <location>
        <begin position="633"/>
        <end position="653"/>
    </location>
</feature>
<dbReference type="GO" id="GO:0012505">
    <property type="term" value="C:endomembrane system"/>
    <property type="evidence" value="ECO:0007669"/>
    <property type="project" value="UniProtKB-SubCell"/>
</dbReference>
<proteinExistence type="inferred from homology"/>
<feature type="region of interest" description="Disordered" evidence="9">
    <location>
        <begin position="769"/>
        <end position="803"/>
    </location>
</feature>
<dbReference type="AlphaFoldDB" id="A0A507CAP6"/>
<dbReference type="Gene3D" id="1.20.1420.30">
    <property type="entry name" value="NCX, central ion-binding region"/>
    <property type="match status" value="2"/>
</dbReference>
<dbReference type="GO" id="GO:0005774">
    <property type="term" value="C:vacuolar membrane"/>
    <property type="evidence" value="ECO:0007669"/>
    <property type="project" value="UniProtKB-ARBA"/>
</dbReference>
<dbReference type="InterPro" id="IPR004837">
    <property type="entry name" value="NaCa_Exmemb"/>
</dbReference>
<evidence type="ECO:0000256" key="3">
    <source>
        <dbReference type="ARBA" id="ARBA00022448"/>
    </source>
</evidence>
<comment type="caution">
    <text evidence="12">The sequence shown here is derived from an EMBL/GenBank/DDBJ whole genome shotgun (WGS) entry which is preliminary data.</text>
</comment>
<keyword evidence="13" id="KW-1185">Reference proteome</keyword>
<feature type="region of interest" description="Disordered" evidence="9">
    <location>
        <begin position="1"/>
        <end position="65"/>
    </location>
</feature>
<evidence type="ECO:0000256" key="10">
    <source>
        <dbReference type="SAM" id="Phobius"/>
    </source>
</evidence>
<dbReference type="Proteomes" id="UP000319731">
    <property type="component" value="Unassembled WGS sequence"/>
</dbReference>
<feature type="compositionally biased region" description="Basic residues" evidence="9">
    <location>
        <begin position="737"/>
        <end position="747"/>
    </location>
</feature>
<feature type="region of interest" description="Disordered" evidence="9">
    <location>
        <begin position="839"/>
        <end position="898"/>
    </location>
</feature>
<feature type="transmembrane region" description="Helical" evidence="10">
    <location>
        <begin position="536"/>
        <end position="558"/>
    </location>
</feature>
<keyword evidence="5 10" id="KW-0812">Transmembrane</keyword>
<dbReference type="GeneID" id="42002670"/>
<feature type="region of interest" description="Disordered" evidence="9">
    <location>
        <begin position="736"/>
        <end position="757"/>
    </location>
</feature>
<evidence type="ECO:0000256" key="5">
    <source>
        <dbReference type="ARBA" id="ARBA00022692"/>
    </source>
</evidence>
<protein>
    <recommendedName>
        <fullName evidence="11">Sodium/calcium exchanger membrane region domain-containing protein</fullName>
    </recommendedName>
</protein>
<feature type="transmembrane region" description="Helical" evidence="10">
    <location>
        <begin position="944"/>
        <end position="963"/>
    </location>
</feature>
<feature type="transmembrane region" description="Helical" evidence="10">
    <location>
        <begin position="1052"/>
        <end position="1071"/>
    </location>
</feature>
<dbReference type="InterPro" id="IPR044880">
    <property type="entry name" value="NCX_ion-bd_dom_sf"/>
</dbReference>
<keyword evidence="4" id="KW-0597">Phosphoprotein</keyword>
<feature type="transmembrane region" description="Helical" evidence="10">
    <location>
        <begin position="1028"/>
        <end position="1045"/>
    </location>
</feature>
<feature type="transmembrane region" description="Helical" evidence="10">
    <location>
        <begin position="707"/>
        <end position="727"/>
    </location>
</feature>
<dbReference type="EMBL" id="QEAO01000005">
    <property type="protein sequence ID" value="TPX36249.1"/>
    <property type="molecule type" value="Genomic_DNA"/>
</dbReference>
<feature type="domain" description="Sodium/calcium exchanger membrane region" evidence="11">
    <location>
        <begin position="907"/>
        <end position="1069"/>
    </location>
</feature>
<evidence type="ECO:0000256" key="6">
    <source>
        <dbReference type="ARBA" id="ARBA00022989"/>
    </source>
</evidence>
<keyword evidence="6 10" id="KW-1133">Transmembrane helix</keyword>
<dbReference type="OrthoDB" id="16982at2759"/>
<feature type="transmembrane region" description="Helical" evidence="10">
    <location>
        <begin position="501"/>
        <end position="524"/>
    </location>
</feature>
<evidence type="ECO:0000313" key="12">
    <source>
        <dbReference type="EMBL" id="TPX36249.1"/>
    </source>
</evidence>
<evidence type="ECO:0000256" key="8">
    <source>
        <dbReference type="ARBA" id="ARBA00023136"/>
    </source>
</evidence>
<reference evidence="12 13" key="1">
    <citation type="journal article" date="2019" name="Sci. Rep.">
        <title>Comparative genomics of chytrid fungi reveal insights into the obligate biotrophic and pathogenic lifestyle of Synchytrium endobioticum.</title>
        <authorList>
            <person name="van de Vossenberg B.T.L.H."/>
            <person name="Warris S."/>
            <person name="Nguyen H.D.T."/>
            <person name="van Gent-Pelzer M.P.E."/>
            <person name="Joly D.L."/>
            <person name="van de Geest H.C."/>
            <person name="Bonants P.J.M."/>
            <person name="Smith D.S."/>
            <person name="Levesque C.A."/>
            <person name="van der Lee T.A.J."/>
        </authorList>
    </citation>
    <scope>NUCLEOTIDE SEQUENCE [LARGE SCALE GENOMIC DNA]</scope>
    <source>
        <strain evidence="12 13">JEL517</strain>
    </source>
</reference>
<evidence type="ECO:0000259" key="11">
    <source>
        <dbReference type="Pfam" id="PF01699"/>
    </source>
</evidence>
<gene>
    <name evidence="12" type="ORF">SmJEL517_g01445</name>
</gene>
<evidence type="ECO:0000313" key="13">
    <source>
        <dbReference type="Proteomes" id="UP000319731"/>
    </source>
</evidence>
<feature type="compositionally biased region" description="Low complexity" evidence="9">
    <location>
        <begin position="775"/>
        <end position="794"/>
    </location>
</feature>
<feature type="transmembrane region" description="Helical" evidence="10">
    <location>
        <begin position="565"/>
        <end position="587"/>
    </location>
</feature>
<sequence length="1084" mass="118445">MKFPGVGRRRSTDTDTNQGQRQRRGLNNDPSNHVELHSEQAQSAWAEGHNNNNNNQDVENDDEESNANLAQAYAFDEEEANHNQDPDEEFTVKDVQEAINIQHPFGLRLWKPALYKKQRSIAAATYQALHADPNALPGTELYLSPGNIAWLLFCGWWMALIYLAVAIIGLGPLVLLGQFGKTALCCCGPRRSNSGVARGQGWLPYEVCVELEALWDYARVLINLSTYVLWPFGKYIAKSRIESGASYFANDDDGGERSGLLAYDSYADSEIPTRISTASHHRRPRRSSTSQHPNSIGRKSRSRTTISDDADDFLEDEYESEPSLGRPLHSGSLLRNVWNTSVSDWVLPRAFKRAWSSGTRGMIYFAFMVLIIAPMHLLVSALCWFCVVSIPMAKLNWVLIKHLLRHPLKLSAHPVSHFRRPPSTVSRASHVDGGPSFARPPPRGGARPNSILFFNRVSEAFIHEANEAGEDYDRGYDVVLCTYHAIGLQYYKYTFDGINIILINLLGVVGFTLVTFYLIAPITFPPYSGMASRSVLFFSALVSVIPLAYLIGMAVSSITAHSGSLALGAVVNATFGSIVEVVLYSLALVKGKTAMVEGSIIGSLLCGVLLLPAVSMVSGGLKRKEHRFNAKAAGVTSAMLIVSLIGAFAPTIFQEIYGTFELRCQNCPTSTTSVVAQEVGGLTCHQCTYAQPHPTLDPIYKTRTRPLMFACAMALVLTYLVGLWFTLRTHSDNIYPTKKKRHQRSKWGQRPQSANHANQHLSVSIPATGAVPQQSSPAPATPTPTNTSIPATPTETLLSNSDKKKVWKGGVISRGRKLPPQSPPVLAAQMPPPASDIVGSAGTASQRPPTFPIPITPPSTASPPINVRPDPPIALDEMSSAYDSDDSEEDQAGGHDAPNWSQLKSSAVLLSATIAFSLIADVLIDSVDVVLKDFRMDEKFLGLTLFALVPSVTEFYNAIAFAIQGNIALSLEIGSAYAAQVALLQIPALVLFSYLYPTLVGPFPSAPSGPSGPDGDGEGGFTLIFPRWDFYGVLFGVFILSYIYIEGKSNYFKGAMLGVAYFIIMVAFYYVPSNAGEYDMKYYL</sequence>
<feature type="transmembrane region" description="Helical" evidence="10">
    <location>
        <begin position="150"/>
        <end position="176"/>
    </location>
</feature>
<dbReference type="PANTHER" id="PTHR31503:SF10">
    <property type="entry name" value="VNX1 PROTEIN"/>
    <property type="match status" value="1"/>
</dbReference>
<feature type="transmembrane region" description="Helical" evidence="10">
    <location>
        <begin position="362"/>
        <end position="387"/>
    </location>
</feature>